<sequence>MSSESLARLQGEVYYLPRIALPTGCELTFTLSDISLADAPAIEIDTCKKTVTHQVPLPFELGYAVDRHPVPGHSYALSARIEQEGRLIWINDTVHPIELTNENQNGLKIKVIQVNG</sequence>
<dbReference type="RefSeq" id="WP_017682444.1">
    <property type="nucleotide sequence ID" value="NZ_AP019411.1"/>
</dbReference>
<organism evidence="2 5">
    <name type="scientific">Pseudomonas syringae pv. actinidiae</name>
    <dbReference type="NCBI Taxonomy" id="103796"/>
    <lineage>
        <taxon>Bacteria</taxon>
        <taxon>Pseudomonadati</taxon>
        <taxon>Pseudomonadota</taxon>
        <taxon>Gammaproteobacteria</taxon>
        <taxon>Pseudomonadales</taxon>
        <taxon>Pseudomonadaceae</taxon>
        <taxon>Pseudomonas</taxon>
        <taxon>Pseudomonas syringae</taxon>
    </lineage>
</organism>
<protein>
    <submittedName>
        <fullName evidence="2">Uncharacterized lipoprotein YbaY</fullName>
    </submittedName>
</protein>
<dbReference type="EMBL" id="BGKA01000068">
    <property type="protein sequence ID" value="GBH16009.1"/>
    <property type="molecule type" value="Genomic_DNA"/>
</dbReference>
<evidence type="ECO:0000313" key="4">
    <source>
        <dbReference type="Proteomes" id="UP000230024"/>
    </source>
</evidence>
<evidence type="ECO:0000313" key="5">
    <source>
        <dbReference type="Proteomes" id="UP000247480"/>
    </source>
</evidence>
<dbReference type="PANTHER" id="PTHR38013:SF1">
    <property type="entry name" value="GLYCOPROTEIN_POLYSACCHARIDE METABOLISM"/>
    <property type="match status" value="1"/>
</dbReference>
<reference evidence="1 4" key="1">
    <citation type="submission" date="2017-11" db="EMBL/GenBank/DDBJ databases">
        <title>Complete DNA Sequence of Pseudomonas syringae pv. actinidiae, biovar 5 (Psa5).</title>
        <authorList>
            <person name="Butler M."/>
            <person name="Taiaroa G."/>
            <person name="Sumpter N."/>
            <person name="Poulter R."/>
        </authorList>
    </citation>
    <scope>NUCLEOTIDE SEQUENCE [LARGE SCALE GENOMIC DNA]</scope>
    <source>
        <strain evidence="1 4">MAFF212063</strain>
    </source>
</reference>
<name>A0A0K8LSQ0_PSESF</name>
<evidence type="ECO:0000313" key="1">
    <source>
        <dbReference type="EMBL" id="ATV19357.1"/>
    </source>
</evidence>
<evidence type="ECO:0000313" key="6">
    <source>
        <dbReference type="Proteomes" id="UP000248291"/>
    </source>
</evidence>
<reference evidence="2 5" key="2">
    <citation type="submission" date="2018-04" db="EMBL/GenBank/DDBJ databases">
        <title>Draft genome sequence of Pseudomonas syringae pv. actinidiae biovar 1 strains isolated from kiwifruit in Kagawa prefecture.</title>
        <authorList>
            <person name="Tabuchi M."/>
            <person name="Saito M."/>
            <person name="Fujiwara S."/>
            <person name="Sasa N."/>
            <person name="Akimitsu K."/>
            <person name="Gomi K."/>
            <person name="Konishi-Sugita S."/>
            <person name="Hamano K."/>
            <person name="Kataoka I."/>
        </authorList>
    </citation>
    <scope>NUCLEOTIDE SEQUENCE [LARGE SCALE GENOMIC DNA]</scope>
    <source>
        <strain evidence="2 5">MAFF212206</strain>
    </source>
</reference>
<reference evidence="3 6" key="3">
    <citation type="submission" date="2018-04" db="EMBL/GenBank/DDBJ databases">
        <title>Draft genome sequence of Pseudomonas syringae pv. actinidiae biovar 3 strains isolated from kiwifruit in Kagawa prefecture.</title>
        <authorList>
            <person name="Tabuchi M."/>
            <person name="Saito M."/>
            <person name="Fujiwara S."/>
            <person name="Sasa N."/>
            <person name="Akimitsu K."/>
            <person name="Gomi K."/>
            <person name="Konishi-Sugita S."/>
            <person name="Hamano K."/>
            <person name="Kataoka I."/>
        </authorList>
    </citation>
    <scope>NUCLEOTIDE SEQUENCE [LARGE SCALE GENOMIC DNA]</scope>
    <source>
        <strain evidence="3 6">MAFF212211</strain>
    </source>
</reference>
<dbReference type="InterPro" id="IPR039366">
    <property type="entry name" value="Pilotin"/>
</dbReference>
<dbReference type="InterPro" id="IPR053196">
    <property type="entry name" value="Lipoprotein_YbaY-like"/>
</dbReference>
<dbReference type="EMBL" id="CP024712">
    <property type="protein sequence ID" value="ATV19357.1"/>
    <property type="molecule type" value="Genomic_DNA"/>
</dbReference>
<proteinExistence type="predicted"/>
<dbReference type="PANTHER" id="PTHR38013">
    <property type="entry name" value="GLYCOPROTEIN/POLYSACCHARIDE METABOLISM"/>
    <property type="match status" value="1"/>
</dbReference>
<dbReference type="Pfam" id="PF09619">
    <property type="entry name" value="YscW"/>
    <property type="match status" value="1"/>
</dbReference>
<evidence type="ECO:0000313" key="3">
    <source>
        <dbReference type="EMBL" id="GBH16009.1"/>
    </source>
</evidence>
<dbReference type="Proteomes" id="UP000248291">
    <property type="component" value="Unassembled WGS sequence"/>
</dbReference>
<gene>
    <name evidence="1" type="ORF">CT122_23025</name>
    <name evidence="2" type="ORF">KPSA1_01939</name>
    <name evidence="3" type="ORF">KPSA3_01943</name>
</gene>
<dbReference type="Proteomes" id="UP000247480">
    <property type="component" value="Unassembled WGS sequence"/>
</dbReference>
<dbReference type="EMBL" id="BGJZ01000094">
    <property type="protein sequence ID" value="GBH08564.1"/>
    <property type="molecule type" value="Genomic_DNA"/>
</dbReference>
<evidence type="ECO:0000313" key="2">
    <source>
        <dbReference type="EMBL" id="GBH08564.1"/>
    </source>
</evidence>
<accession>A0A0K8LSQ0</accession>
<dbReference type="AlphaFoldDB" id="A0A0K8LSQ0"/>
<keyword evidence="2" id="KW-0449">Lipoprotein</keyword>
<dbReference type="Proteomes" id="UP000230024">
    <property type="component" value="Chromosome"/>
</dbReference>